<dbReference type="GO" id="GO:0004867">
    <property type="term" value="F:serine-type endopeptidase inhibitor activity"/>
    <property type="evidence" value="ECO:0007669"/>
    <property type="project" value="InterPro"/>
</dbReference>
<accession>A0A803XL85</accession>
<evidence type="ECO:0000256" key="2">
    <source>
        <dbReference type="SAM" id="MobiDB-lite"/>
    </source>
</evidence>
<dbReference type="InterPro" id="IPR002223">
    <property type="entry name" value="Kunitz_BPTI"/>
</dbReference>
<evidence type="ECO:0000313" key="5">
    <source>
        <dbReference type="Ensembl" id="ENSMGAP00000020281.1"/>
    </source>
</evidence>
<organism evidence="5 6">
    <name type="scientific">Meleagris gallopavo</name>
    <name type="common">Wild turkey</name>
    <dbReference type="NCBI Taxonomy" id="9103"/>
    <lineage>
        <taxon>Eukaryota</taxon>
        <taxon>Metazoa</taxon>
        <taxon>Chordata</taxon>
        <taxon>Craniata</taxon>
        <taxon>Vertebrata</taxon>
        <taxon>Euteleostomi</taxon>
        <taxon>Archelosauria</taxon>
        <taxon>Archosauria</taxon>
        <taxon>Dinosauria</taxon>
        <taxon>Saurischia</taxon>
        <taxon>Theropoda</taxon>
        <taxon>Coelurosauria</taxon>
        <taxon>Aves</taxon>
        <taxon>Neognathae</taxon>
        <taxon>Galloanserae</taxon>
        <taxon>Galliformes</taxon>
        <taxon>Phasianidae</taxon>
        <taxon>Meleagridinae</taxon>
        <taxon>Meleagris</taxon>
    </lineage>
</organism>
<feature type="region of interest" description="Disordered" evidence="2">
    <location>
        <begin position="107"/>
        <end position="174"/>
    </location>
</feature>
<evidence type="ECO:0000256" key="1">
    <source>
        <dbReference type="ARBA" id="ARBA00023157"/>
    </source>
</evidence>
<sequence>HSTSPTFQSLWCRVLLCSLSLLGLGCHWCSGPRQLCHLAPERGRCRRRIYHYAYNPALRSCWLFVYGGRRGNANNFLTIEECRVPIPIPSQSPFSYPFPPPSPFPPPIPIPIPHSHPHPHPHPHHSPGVLPDTPRAALGHPSRPTSPPGFRAVAEMSPRKLGPLGAARYPHGRN</sequence>
<keyword evidence="1" id="KW-1015">Disulfide bond</keyword>
<dbReference type="AlphaFoldDB" id="A0A803XL85"/>
<feature type="domain" description="BPTI/Kunitz inhibitor" evidence="4">
    <location>
        <begin position="36"/>
        <end position="83"/>
    </location>
</feature>
<dbReference type="Pfam" id="PF00014">
    <property type="entry name" value="Kunitz_BPTI"/>
    <property type="match status" value="1"/>
</dbReference>
<evidence type="ECO:0000313" key="6">
    <source>
        <dbReference type="Proteomes" id="UP000001645"/>
    </source>
</evidence>
<feature type="signal peptide" evidence="3">
    <location>
        <begin position="1"/>
        <end position="25"/>
    </location>
</feature>
<reference evidence="5 6" key="1">
    <citation type="journal article" date="2010" name="PLoS Biol.">
        <title>Multi-platform next-generation sequencing of the domestic turkey (Meleagris gallopavo): genome assembly and analysis.</title>
        <authorList>
            <person name="Dalloul R.A."/>
            <person name="Long J.A."/>
            <person name="Zimin A.V."/>
            <person name="Aslam L."/>
            <person name="Beal K."/>
            <person name="Blomberg L.A."/>
            <person name="Bouffard P."/>
            <person name="Burt D.W."/>
            <person name="Crasta O."/>
            <person name="Crooijmans R.P."/>
            <person name="Cooper K."/>
            <person name="Coulombe R.A."/>
            <person name="De S."/>
            <person name="Delany M.E."/>
            <person name="Dodgson J.B."/>
            <person name="Dong J.J."/>
            <person name="Evans C."/>
            <person name="Frederickson K.M."/>
            <person name="Flicek P."/>
            <person name="Florea L."/>
            <person name="Folkerts O."/>
            <person name="Groenen M.A."/>
            <person name="Harkins T.T."/>
            <person name="Herrero J."/>
            <person name="Hoffmann S."/>
            <person name="Megens H.J."/>
            <person name="Jiang A."/>
            <person name="de Jong P."/>
            <person name="Kaiser P."/>
            <person name="Kim H."/>
            <person name="Kim K.W."/>
            <person name="Kim S."/>
            <person name="Langenberger D."/>
            <person name="Lee M.K."/>
            <person name="Lee T."/>
            <person name="Mane S."/>
            <person name="Marcais G."/>
            <person name="Marz M."/>
            <person name="McElroy A.P."/>
            <person name="Modise T."/>
            <person name="Nefedov M."/>
            <person name="Notredame C."/>
            <person name="Paton I.R."/>
            <person name="Payne W.S."/>
            <person name="Pertea G."/>
            <person name="Prickett D."/>
            <person name="Puiu D."/>
            <person name="Qioa D."/>
            <person name="Raineri E."/>
            <person name="Ruffier M."/>
            <person name="Salzberg S.L."/>
            <person name="Schatz M.C."/>
            <person name="Scheuring C."/>
            <person name="Schmidt C.J."/>
            <person name="Schroeder S."/>
            <person name="Searle S.M."/>
            <person name="Smith E.J."/>
            <person name="Smith J."/>
            <person name="Sonstegard T.S."/>
            <person name="Stadler P.F."/>
            <person name="Tafer H."/>
            <person name="Tu Z.J."/>
            <person name="Van Tassell C.P."/>
            <person name="Vilella A.J."/>
            <person name="Williams K.P."/>
            <person name="Yorke J.A."/>
            <person name="Zhang L."/>
            <person name="Zhang H.B."/>
            <person name="Zhang X."/>
            <person name="Zhang Y."/>
            <person name="Reed K.M."/>
        </authorList>
    </citation>
    <scope>NUCLEOTIDE SEQUENCE [LARGE SCALE GENOMIC DNA]</scope>
</reference>
<reference evidence="5" key="2">
    <citation type="submission" date="2025-08" db="UniProtKB">
        <authorList>
            <consortium name="Ensembl"/>
        </authorList>
    </citation>
    <scope>IDENTIFICATION</scope>
</reference>
<keyword evidence="3" id="KW-0732">Signal</keyword>
<dbReference type="SUPFAM" id="SSF57362">
    <property type="entry name" value="BPTI-like"/>
    <property type="match status" value="1"/>
</dbReference>
<proteinExistence type="predicted"/>
<dbReference type="CDD" id="cd00109">
    <property type="entry name" value="Kunitz-type"/>
    <property type="match status" value="1"/>
</dbReference>
<feature type="compositionally biased region" description="Basic residues" evidence="2">
    <location>
        <begin position="115"/>
        <end position="125"/>
    </location>
</feature>
<dbReference type="PROSITE" id="PS50279">
    <property type="entry name" value="BPTI_KUNITZ_2"/>
    <property type="match status" value="1"/>
</dbReference>
<dbReference type="PANTHER" id="PTHR10083">
    <property type="entry name" value="KUNITZ-TYPE PROTEASE INHIBITOR-RELATED"/>
    <property type="match status" value="1"/>
</dbReference>
<dbReference type="InterPro" id="IPR050098">
    <property type="entry name" value="TFPI/VKTCI-like"/>
</dbReference>
<feature type="chain" id="PRO_5032646783" description="BPTI/Kunitz inhibitor domain-containing protein" evidence="3">
    <location>
        <begin position="26"/>
        <end position="174"/>
    </location>
</feature>
<dbReference type="InterPro" id="IPR036880">
    <property type="entry name" value="Kunitz_BPTI_sf"/>
</dbReference>
<dbReference type="InParanoid" id="A0A803XL85"/>
<dbReference type="SMART" id="SM00131">
    <property type="entry name" value="KU"/>
    <property type="match status" value="1"/>
</dbReference>
<dbReference type="PRINTS" id="PR00759">
    <property type="entry name" value="BASICPTASE"/>
</dbReference>
<dbReference type="Proteomes" id="UP000001645">
    <property type="component" value="Chromosome 22"/>
</dbReference>
<name>A0A803XL85_MELGA</name>
<protein>
    <recommendedName>
        <fullName evidence="4">BPTI/Kunitz inhibitor domain-containing protein</fullName>
    </recommendedName>
</protein>
<keyword evidence="6" id="KW-1185">Reference proteome</keyword>
<dbReference type="Gene3D" id="4.10.410.10">
    <property type="entry name" value="Pancreatic trypsin inhibitor Kunitz domain"/>
    <property type="match status" value="1"/>
</dbReference>
<evidence type="ECO:0000256" key="3">
    <source>
        <dbReference type="SAM" id="SignalP"/>
    </source>
</evidence>
<reference evidence="5" key="3">
    <citation type="submission" date="2025-09" db="UniProtKB">
        <authorList>
            <consortium name="Ensembl"/>
        </authorList>
    </citation>
    <scope>IDENTIFICATION</scope>
</reference>
<evidence type="ECO:0000259" key="4">
    <source>
        <dbReference type="PROSITE" id="PS50279"/>
    </source>
</evidence>
<dbReference type="Ensembl" id="ENSMGAT00000030065.1">
    <property type="protein sequence ID" value="ENSMGAP00000020281.1"/>
    <property type="gene ID" value="ENSMGAG00000022518.1"/>
</dbReference>